<gene>
    <name evidence="1" type="ORF">S03H2_01045</name>
</gene>
<dbReference type="EMBL" id="BARU01000279">
    <property type="protein sequence ID" value="GAH29857.1"/>
    <property type="molecule type" value="Genomic_DNA"/>
</dbReference>
<proteinExistence type="predicted"/>
<organism evidence="1">
    <name type="scientific">marine sediment metagenome</name>
    <dbReference type="NCBI Taxonomy" id="412755"/>
    <lineage>
        <taxon>unclassified sequences</taxon>
        <taxon>metagenomes</taxon>
        <taxon>ecological metagenomes</taxon>
    </lineage>
</organism>
<evidence type="ECO:0000313" key="1">
    <source>
        <dbReference type="EMBL" id="GAH29857.1"/>
    </source>
</evidence>
<protein>
    <submittedName>
        <fullName evidence="1">Uncharacterized protein</fullName>
    </submittedName>
</protein>
<feature type="non-terminal residue" evidence="1">
    <location>
        <position position="59"/>
    </location>
</feature>
<reference evidence="1" key="1">
    <citation type="journal article" date="2014" name="Front. Microbiol.">
        <title>High frequency of phylogenetically diverse reductive dehalogenase-homologous genes in deep subseafloor sedimentary metagenomes.</title>
        <authorList>
            <person name="Kawai M."/>
            <person name="Futagami T."/>
            <person name="Toyoda A."/>
            <person name="Takaki Y."/>
            <person name="Nishi S."/>
            <person name="Hori S."/>
            <person name="Arai W."/>
            <person name="Tsubouchi T."/>
            <person name="Morono Y."/>
            <person name="Uchiyama I."/>
            <person name="Ito T."/>
            <person name="Fujiyama A."/>
            <person name="Inagaki F."/>
            <person name="Takami H."/>
        </authorList>
    </citation>
    <scope>NUCLEOTIDE SEQUENCE</scope>
    <source>
        <strain evidence="1">Expedition CK06-06</strain>
    </source>
</reference>
<accession>X1EB69</accession>
<sequence>MIKNARRTNQIVEFIDKDHKVANEYYEFIDNDLSPQQLKRNLKRLIDEDPLFFDSYLIL</sequence>
<dbReference type="AlphaFoldDB" id="X1EB69"/>
<comment type="caution">
    <text evidence="1">The sequence shown here is derived from an EMBL/GenBank/DDBJ whole genome shotgun (WGS) entry which is preliminary data.</text>
</comment>
<name>X1EB69_9ZZZZ</name>